<feature type="region of interest" description="Disordered" evidence="1">
    <location>
        <begin position="928"/>
        <end position="947"/>
    </location>
</feature>
<sequence length="1102" mass="112305">MGFTSGFDVVFVRDVVQLCPKRRRSLLLGTALGSTLAALSASPSFAANCTQPASPSPITVNAAATPISCTNTVARTASVAGDNAIGIVTTGNGNIVDITNSGLLTTTSTSLIPGPTFSQSTGARGIYAGTNGIGADITINNTGTINSYSDSIKATDAATSGTVFSSDTHITITNSGKLTSGPNAEGIYANASYGSNNVVTIDNSGAIQTGASASQSGTSSGILATVDGDNSQINITNSGAINTIGDTASDISAIANHYYGNNGSIVIDNKAAIIATGAGANGILAQAGNPDNGGTVKITNAATVSAGNIGIASFTNGAGGNITIDNKGNITAGTSGANVSDGIMAVAYGSDATITITNSGAIDTTAGGHRSVGIEATAGYYDSSNAHISVNNTASITTGTYFEGILARSYGTGATVTIDNSGAINAGSLGIVANVYGDSSQISVTNSGAITTTDPNANGITAVAISYGSSGDSIVIDNKAGGTIDTSTGTFGIFALAGSNGNTDPDNGGTITITNAATINSGHTGIAAITYGNGGALTVSNSATITAGKLGENGSYGILAVAIGSDIAIDISNTGAIDTTAGGPNATGIQAMGTYSSASNVHISVTNSASITTAANSEGIFAQSYGDGGIVTVDNSGAIKTGDSTSTNGRSSGIAANVNGDNSQISVTNSGAITTIGVGANGITAIANLYGTCSCQGPLFPATSNGSIVISNKAGGTITTTGNYASGIFARAGNKDPSDPGNSNPDDGGSISIANAAVIKSGGKGIAAGTYGTGGTISVTNSGDIVSTAGEGLYAKSSGNNSSVTAANTAFVNAKGGVAGLAAYTSGSGSNIVIANTGNNAELFSSVGFGAIAGATGASSTVLVTNDGKIHGQVGGLQVNSSGGSTVTIGTSGFVGANNSLAIKVDRGHNQDRRCRRDCRPGRIERRRKYHERQRRRHLQGIHRQQVRRRGRCAKQWRHPLRIRQLLRVFTGHCQLHRPRKLRQRQPGLRSRPDNDDRWRGRRQTNHERQFHRPRQFEARRRRQLYHRRRRYSDDRRQLVRSYRFGRECRRRRRAGGLHSRGHGDRNNRRQRFRSGWSRQCRLLHLRPVPAGQHTRPAFHRA</sequence>
<evidence type="ECO:0000313" key="4">
    <source>
        <dbReference type="Proteomes" id="UP000556329"/>
    </source>
</evidence>
<evidence type="ECO:0000313" key="3">
    <source>
        <dbReference type="EMBL" id="MBB6412118.1"/>
    </source>
</evidence>
<evidence type="ECO:0008006" key="5">
    <source>
        <dbReference type="Google" id="ProtNLM"/>
    </source>
</evidence>
<accession>A0A841PHK4</accession>
<protein>
    <recommendedName>
        <fullName evidence="5">Autotransporter domain-containing protein</fullName>
    </recommendedName>
</protein>
<dbReference type="Proteomes" id="UP000556329">
    <property type="component" value="Unassembled WGS sequence"/>
</dbReference>
<feature type="compositionally biased region" description="Basic and acidic residues" evidence="1">
    <location>
        <begin position="991"/>
        <end position="1018"/>
    </location>
</feature>
<dbReference type="EMBL" id="JACHEF010000005">
    <property type="protein sequence ID" value="MBB6412118.1"/>
    <property type="molecule type" value="Genomic_DNA"/>
</dbReference>
<feature type="chain" id="PRO_5032823571" description="Autotransporter domain-containing protein" evidence="2">
    <location>
        <begin position="47"/>
        <end position="1102"/>
    </location>
</feature>
<proteinExistence type="predicted"/>
<comment type="caution">
    <text evidence="3">The sequence shown here is derived from an EMBL/GenBank/DDBJ whole genome shotgun (WGS) entry which is preliminary data.</text>
</comment>
<feature type="region of interest" description="Disordered" evidence="1">
    <location>
        <begin position="978"/>
        <end position="1018"/>
    </location>
</feature>
<dbReference type="AlphaFoldDB" id="A0A841PHK4"/>
<keyword evidence="4" id="KW-1185">Reference proteome</keyword>
<gene>
    <name evidence="3" type="ORF">HNQ71_004808</name>
</gene>
<keyword evidence="2" id="KW-0732">Signal</keyword>
<feature type="signal peptide" evidence="2">
    <location>
        <begin position="1"/>
        <end position="46"/>
    </location>
</feature>
<organism evidence="3 4">
    <name type="scientific">Mesorhizobium sangaii</name>
    <dbReference type="NCBI Taxonomy" id="505389"/>
    <lineage>
        <taxon>Bacteria</taxon>
        <taxon>Pseudomonadati</taxon>
        <taxon>Pseudomonadota</taxon>
        <taxon>Alphaproteobacteria</taxon>
        <taxon>Hyphomicrobiales</taxon>
        <taxon>Phyllobacteriaceae</taxon>
        <taxon>Mesorhizobium</taxon>
    </lineage>
</organism>
<feature type="region of interest" description="Disordered" evidence="1">
    <location>
        <begin position="1054"/>
        <end position="1073"/>
    </location>
</feature>
<reference evidence="3 4" key="1">
    <citation type="submission" date="2020-08" db="EMBL/GenBank/DDBJ databases">
        <title>Genomic Encyclopedia of Type Strains, Phase IV (KMG-IV): sequencing the most valuable type-strain genomes for metagenomic binning, comparative biology and taxonomic classification.</title>
        <authorList>
            <person name="Goeker M."/>
        </authorList>
    </citation>
    <scope>NUCLEOTIDE SEQUENCE [LARGE SCALE GENOMIC DNA]</scope>
    <source>
        <strain evidence="3 4">DSM 100039</strain>
    </source>
</reference>
<name>A0A841PHK4_9HYPH</name>
<evidence type="ECO:0000256" key="2">
    <source>
        <dbReference type="SAM" id="SignalP"/>
    </source>
</evidence>
<evidence type="ECO:0000256" key="1">
    <source>
        <dbReference type="SAM" id="MobiDB-lite"/>
    </source>
</evidence>